<accession>A0A0J7Y821</accession>
<organism evidence="3 4">
    <name type="scientific">Novosphingobium barchaimii LL02</name>
    <dbReference type="NCBI Taxonomy" id="1114963"/>
    <lineage>
        <taxon>Bacteria</taxon>
        <taxon>Pseudomonadati</taxon>
        <taxon>Pseudomonadota</taxon>
        <taxon>Alphaproteobacteria</taxon>
        <taxon>Sphingomonadales</taxon>
        <taxon>Sphingomonadaceae</taxon>
        <taxon>Novosphingobium</taxon>
    </lineage>
</organism>
<dbReference type="EMBL" id="JACU01000002">
    <property type="protein sequence ID" value="KMS59971.1"/>
    <property type="molecule type" value="Genomic_DNA"/>
</dbReference>
<evidence type="ECO:0000259" key="2">
    <source>
        <dbReference type="Pfam" id="PF20155"/>
    </source>
</evidence>
<evidence type="ECO:0000256" key="1">
    <source>
        <dbReference type="SAM" id="MobiDB-lite"/>
    </source>
</evidence>
<comment type="caution">
    <text evidence="3">The sequence shown here is derived from an EMBL/GenBank/DDBJ whole genome shotgun (WGS) entry which is preliminary data.</text>
</comment>
<feature type="region of interest" description="Disordered" evidence="1">
    <location>
        <begin position="599"/>
        <end position="621"/>
    </location>
</feature>
<evidence type="ECO:0000313" key="4">
    <source>
        <dbReference type="Proteomes" id="UP000052268"/>
    </source>
</evidence>
<keyword evidence="4" id="KW-1185">Reference proteome</keyword>
<gene>
    <name evidence="3" type="ORF">V474_07685</name>
</gene>
<sequence length="847" mass="89015">MAVSEQVIIEVLGRVDSLEREMRRAGRDTDRQLGGIESRVRKFASTLSGLFAGVSAAALVGEFLQLADASKTIDAQLRLATAGFGTFAKAQEDARRIAADTRSGLTETTALYGNFARAGKDLGATQNDVARATETFSKTLKISGADANQAASATLQFGQALASGALRGDELNSVLEAAPRLATLLTDSMGKSKGEIKALGEAGELTSDKLLNALTNKKFTEGIDSEFRELPVTFGDAMTQVENAAIITFGAFDRGGQFSTALANFITDGSDGFKELEQDAVDMGIAVRASIEGLVGAFGPIFDEARRFFEYVNGQSAKVDLGRDVDKSLGQIDSVTNWLANKSYLGQKLNGTQFDIDGSDFQGRYRRDRDAADLRLRRENGLTLAPTRSAFELANQARQAGIAALTPRAQPAASGKKTGGASAANKAATEARKAEQERLRAIRDDATSARDSAQLQDDINAAKSALATATEDVLRFQLDAIESERKQQVDDIETQVKLGKLGREEADRRILVDSELAGLRNELVKRRATEVKAAQEAARSRDEASTLQVEAQLLDSREARRDVELRILDLAYKEEEAAIRRAAANGEIADLDEALANLRRRQSAETESTNRAAASPLEQRRQQVRETAANMNDAIESIELDAVDNLADGIADASAEFIKMGGIAGQVINQIIADLIKLQIKQAIFGGSGGGGLGGILGGIGGLLGVGGGAAASSASQITVTRGGALGFASGGYTGDGPVNEPAGIVHKGEYVIPANAVKRLGVQNLAAMANGRAAAAMTGVSAAGASPRAVQQTVVVQVQANDYFDAKVKQGAAAVAAPIAMASGVQAQTGAGKDAARAARRRIPGR</sequence>
<feature type="region of interest" description="Disordered" evidence="1">
    <location>
        <begin position="406"/>
        <end position="436"/>
    </location>
</feature>
<dbReference type="InterPro" id="IPR013491">
    <property type="entry name" value="Tape_meas_N"/>
</dbReference>
<name>A0A0J7Y821_9SPHN</name>
<reference evidence="3 4" key="1">
    <citation type="journal article" date="2015" name="G3 (Bethesda)">
        <title>Insights into Ongoing Evolution of the Hexachlorocyclohexane Catabolic Pathway from Comparative Genomics of Ten Sphingomonadaceae Strains.</title>
        <authorList>
            <person name="Pearce S.L."/>
            <person name="Oakeshott J.G."/>
            <person name="Pandey G."/>
        </authorList>
    </citation>
    <scope>NUCLEOTIDE SEQUENCE [LARGE SCALE GENOMIC DNA]</scope>
    <source>
        <strain evidence="3 4">LL02</strain>
    </source>
</reference>
<dbReference type="NCBIfam" id="TIGR02675">
    <property type="entry name" value="tape_meas_nterm"/>
    <property type="match status" value="1"/>
</dbReference>
<protein>
    <recommendedName>
        <fullName evidence="2">Tape measure protein N-terminal domain-containing protein</fullName>
    </recommendedName>
</protein>
<feature type="domain" description="Tape measure protein N-terminal" evidence="2">
    <location>
        <begin position="62"/>
        <end position="253"/>
    </location>
</feature>
<evidence type="ECO:0000313" key="3">
    <source>
        <dbReference type="EMBL" id="KMS59971.1"/>
    </source>
</evidence>
<dbReference type="Pfam" id="PF20155">
    <property type="entry name" value="TMP_3"/>
    <property type="match status" value="1"/>
</dbReference>
<proteinExistence type="predicted"/>
<dbReference type="PATRIC" id="fig|1114963.3.peg.435"/>
<dbReference type="AlphaFoldDB" id="A0A0J7Y821"/>
<feature type="compositionally biased region" description="Low complexity" evidence="1">
    <location>
        <begin position="412"/>
        <end position="428"/>
    </location>
</feature>
<dbReference type="OrthoDB" id="79849at2"/>
<dbReference type="Proteomes" id="UP000052268">
    <property type="component" value="Unassembled WGS sequence"/>
</dbReference>